<gene>
    <name evidence="1" type="ORF">PUV54_01990</name>
</gene>
<proteinExistence type="predicted"/>
<keyword evidence="2" id="KW-1185">Reference proteome</keyword>
<accession>A0AAE9ZC28</accession>
<evidence type="ECO:0000313" key="2">
    <source>
        <dbReference type="Proteomes" id="UP001214043"/>
    </source>
</evidence>
<protein>
    <submittedName>
        <fullName evidence="1">DUF4198 domain-containing protein</fullName>
    </submittedName>
</protein>
<dbReference type="RefSeq" id="WP_274493843.1">
    <property type="nucleotide sequence ID" value="NZ_CP118166.1"/>
</dbReference>
<dbReference type="InterPro" id="IPR019613">
    <property type="entry name" value="DUF4198"/>
</dbReference>
<name>A0AAE9ZC28_9PROT</name>
<dbReference type="EMBL" id="CP118166">
    <property type="protein sequence ID" value="WDI31959.1"/>
    <property type="molecule type" value="Genomic_DNA"/>
</dbReference>
<organism evidence="1 2">
    <name type="scientific">Hyphococcus flavus</name>
    <dbReference type="NCBI Taxonomy" id="1866326"/>
    <lineage>
        <taxon>Bacteria</taxon>
        <taxon>Pseudomonadati</taxon>
        <taxon>Pseudomonadota</taxon>
        <taxon>Alphaproteobacteria</taxon>
        <taxon>Parvularculales</taxon>
        <taxon>Parvularculaceae</taxon>
        <taxon>Hyphococcus</taxon>
    </lineage>
</organism>
<evidence type="ECO:0000313" key="1">
    <source>
        <dbReference type="EMBL" id="WDI31959.1"/>
    </source>
</evidence>
<dbReference type="AlphaFoldDB" id="A0AAE9ZC28"/>
<reference evidence="1" key="1">
    <citation type="submission" date="2023-02" db="EMBL/GenBank/DDBJ databases">
        <title>Genome sequence of Hyphococcus flavus.</title>
        <authorList>
            <person name="Rong J.-C."/>
            <person name="Zhao Q."/>
            <person name="Yi M."/>
            <person name="Wu J.-Y."/>
        </authorList>
    </citation>
    <scope>NUCLEOTIDE SEQUENCE</scope>
    <source>
        <strain evidence="1">MCCC 1K03223</strain>
    </source>
</reference>
<dbReference type="Proteomes" id="UP001214043">
    <property type="component" value="Chromosome"/>
</dbReference>
<dbReference type="KEGG" id="hfl:PUV54_01990"/>
<dbReference type="Pfam" id="PF10670">
    <property type="entry name" value="DUF4198"/>
    <property type="match status" value="1"/>
</dbReference>
<sequence>MASAILSVSAHAHQTFLLPDKFQYAEAETVSVALTSALAFPDMESGPAEDRIAYYSASIRDESIRDVSFEEGETALTMRFAAGHSGAAVVAISSKPRAGEIPPKDVELYLDEIEADETVIAAFEALPGSPPLQRSYAKHAKTFLCIETCNDFENHASSVEQKLEFIAKADRSFQLLLDGDPLTGKQVTIVPLDGETTSVTTDEDGKIIVTDALSGVIMLSAVWITLPDEPDGVYHSDYATLTVDLDQLP</sequence>